<evidence type="ECO:0000256" key="15">
    <source>
        <dbReference type="SAM" id="MobiDB-lite"/>
    </source>
</evidence>
<comment type="catalytic activity">
    <reaction evidence="7">
        <text>L-serine = D-serine</text>
        <dbReference type="Rhea" id="RHEA:10980"/>
        <dbReference type="ChEBI" id="CHEBI:33384"/>
        <dbReference type="ChEBI" id="CHEBI:35247"/>
        <dbReference type="EC" id="5.1.1.18"/>
    </reaction>
</comment>
<evidence type="ECO:0000256" key="4">
    <source>
        <dbReference type="ARBA" id="ARBA00023239"/>
    </source>
</evidence>
<protein>
    <recommendedName>
        <fullName evidence="11">Serine racemase</fullName>
        <ecNumber evidence="9">4.3.1.18</ecNumber>
        <ecNumber evidence="10">5.1.1.18</ecNumber>
    </recommendedName>
    <alternativeName>
        <fullName evidence="12">D-serine ammonia-lyase</fullName>
    </alternativeName>
    <alternativeName>
        <fullName evidence="14">D-serine dehydratase</fullName>
    </alternativeName>
    <alternativeName>
        <fullName evidence="13">L-serine ammonia-lyase</fullName>
    </alternativeName>
    <alternativeName>
        <fullName evidence="5">L-serine dehydratase</fullName>
    </alternativeName>
</protein>
<dbReference type="CDD" id="cd01562">
    <property type="entry name" value="Thr-dehyd"/>
    <property type="match status" value="1"/>
</dbReference>
<evidence type="ECO:0000256" key="6">
    <source>
        <dbReference type="ARBA" id="ARBA00050422"/>
    </source>
</evidence>
<feature type="compositionally biased region" description="Low complexity" evidence="15">
    <location>
        <begin position="25"/>
        <end position="38"/>
    </location>
</feature>
<dbReference type="GO" id="GO:0070178">
    <property type="term" value="P:D-serine metabolic process"/>
    <property type="evidence" value="ECO:0007669"/>
    <property type="project" value="UniProtKB-ARBA"/>
</dbReference>
<evidence type="ECO:0000256" key="7">
    <source>
        <dbReference type="ARBA" id="ARBA00051769"/>
    </source>
</evidence>
<dbReference type="GO" id="GO:0006567">
    <property type="term" value="P:L-threonine catabolic process"/>
    <property type="evidence" value="ECO:0007669"/>
    <property type="project" value="TreeGrafter"/>
</dbReference>
<dbReference type="GO" id="GO:0005524">
    <property type="term" value="F:ATP binding"/>
    <property type="evidence" value="ECO:0007669"/>
    <property type="project" value="UniProtKB-ARBA"/>
</dbReference>
<dbReference type="EC" id="4.3.1.18" evidence="9"/>
<dbReference type="PANTHER" id="PTHR48078:SF19">
    <property type="entry name" value="ACT DOMAIN-CONTAINING PROTEIN"/>
    <property type="match status" value="1"/>
</dbReference>
<dbReference type="InterPro" id="IPR036052">
    <property type="entry name" value="TrpB-like_PALP_sf"/>
</dbReference>
<gene>
    <name evidence="17" type="ORF">TCHU04912_LOCUS4934</name>
</gene>
<evidence type="ECO:0000256" key="8">
    <source>
        <dbReference type="ARBA" id="ARBA00056426"/>
    </source>
</evidence>
<evidence type="ECO:0000256" key="9">
    <source>
        <dbReference type="ARBA" id="ARBA00066349"/>
    </source>
</evidence>
<evidence type="ECO:0000256" key="10">
    <source>
        <dbReference type="ARBA" id="ARBA00066592"/>
    </source>
</evidence>
<dbReference type="FunFam" id="3.40.50.1100:FF:000041">
    <property type="entry name" value="Threonine ammonia-lyase, variant"/>
    <property type="match status" value="1"/>
</dbReference>
<comment type="function">
    <text evidence="8">Catalyzes the synthesis of D-serine from L-serine. D-serine is a key coagonist with glutamate at NMDA receptors. Has dehydratase activity towards both L-serine and D-serine.</text>
</comment>
<dbReference type="GO" id="GO:0006565">
    <property type="term" value="P:L-serine catabolic process"/>
    <property type="evidence" value="ECO:0007669"/>
    <property type="project" value="TreeGrafter"/>
</dbReference>
<feature type="region of interest" description="Disordered" evidence="15">
    <location>
        <begin position="1"/>
        <end position="53"/>
    </location>
</feature>
<dbReference type="GO" id="GO:0003941">
    <property type="term" value="F:L-serine ammonia-lyase activity"/>
    <property type="evidence" value="ECO:0007669"/>
    <property type="project" value="TreeGrafter"/>
</dbReference>
<dbReference type="AlphaFoldDB" id="A0A7S1SM73"/>
<evidence type="ECO:0000256" key="13">
    <source>
        <dbReference type="ARBA" id="ARBA00081060"/>
    </source>
</evidence>
<dbReference type="InterPro" id="IPR044561">
    <property type="entry name" value="ACT_ThrD-II-like"/>
</dbReference>
<dbReference type="CDD" id="cd04886">
    <property type="entry name" value="ACT_ThrD-II-like"/>
    <property type="match status" value="1"/>
</dbReference>
<evidence type="ECO:0000256" key="5">
    <source>
        <dbReference type="ARBA" id="ARBA00031418"/>
    </source>
</evidence>
<dbReference type="GO" id="GO:0030170">
    <property type="term" value="F:pyridoxal phosphate binding"/>
    <property type="evidence" value="ECO:0007669"/>
    <property type="project" value="UniProtKB-ARBA"/>
</dbReference>
<evidence type="ECO:0000256" key="3">
    <source>
        <dbReference type="ARBA" id="ARBA00022898"/>
    </source>
</evidence>
<evidence type="ECO:0000256" key="1">
    <source>
        <dbReference type="ARBA" id="ARBA00001933"/>
    </source>
</evidence>
<keyword evidence="3" id="KW-0663">Pyridoxal phosphate</keyword>
<feature type="domain" description="Tryptophan synthase beta chain-like PALP" evidence="16">
    <location>
        <begin position="117"/>
        <end position="407"/>
    </location>
</feature>
<dbReference type="InterPro" id="IPR050147">
    <property type="entry name" value="Ser/Thr_Dehydratase"/>
</dbReference>
<dbReference type="SUPFAM" id="SSF53686">
    <property type="entry name" value="Tryptophan synthase beta subunit-like PLP-dependent enzymes"/>
    <property type="match status" value="1"/>
</dbReference>
<organism evidence="17">
    <name type="scientific">Tetraselmis chuii</name>
    <dbReference type="NCBI Taxonomy" id="63592"/>
    <lineage>
        <taxon>Eukaryota</taxon>
        <taxon>Viridiplantae</taxon>
        <taxon>Chlorophyta</taxon>
        <taxon>core chlorophytes</taxon>
        <taxon>Chlorodendrophyceae</taxon>
        <taxon>Chlorodendrales</taxon>
        <taxon>Chlorodendraceae</taxon>
        <taxon>Tetraselmis</taxon>
    </lineage>
</organism>
<dbReference type="EC" id="5.1.1.18" evidence="10"/>
<evidence type="ECO:0000256" key="11">
    <source>
        <dbReference type="ARBA" id="ARBA00070760"/>
    </source>
</evidence>
<dbReference type="GO" id="GO:0004794">
    <property type="term" value="F:threonine deaminase activity"/>
    <property type="evidence" value="ECO:0007669"/>
    <property type="project" value="TreeGrafter"/>
</dbReference>
<evidence type="ECO:0000256" key="2">
    <source>
        <dbReference type="ARBA" id="ARBA00010869"/>
    </source>
</evidence>
<dbReference type="InterPro" id="IPR001926">
    <property type="entry name" value="TrpB-like_PALP"/>
</dbReference>
<dbReference type="PANTHER" id="PTHR48078">
    <property type="entry name" value="THREONINE DEHYDRATASE, MITOCHONDRIAL-RELATED"/>
    <property type="match status" value="1"/>
</dbReference>
<evidence type="ECO:0000256" key="14">
    <source>
        <dbReference type="ARBA" id="ARBA00081761"/>
    </source>
</evidence>
<accession>A0A7S1SM73</accession>
<reference evidence="17" key="1">
    <citation type="submission" date="2021-01" db="EMBL/GenBank/DDBJ databases">
        <authorList>
            <person name="Corre E."/>
            <person name="Pelletier E."/>
            <person name="Niang G."/>
            <person name="Scheremetjew M."/>
            <person name="Finn R."/>
            <person name="Kale V."/>
            <person name="Holt S."/>
            <person name="Cochrane G."/>
            <person name="Meng A."/>
            <person name="Brown T."/>
            <person name="Cohen L."/>
        </authorList>
    </citation>
    <scope>NUCLEOTIDE SEQUENCE</scope>
    <source>
        <strain evidence="17">PLY429</strain>
    </source>
</reference>
<sequence>MAPTSAMAGPAVVPAHSSSRLSCQLPSRSALPRLSSAPRSRRHEHSGVVAAHAAKPHGTAAAVGVFVDEKHALGDDVTVDYMMEASPSIITTADEFDESKLVLPEFEDIVSAYLRIKNAIPRTPCWHSEALSKMTGMTIFLKGEHNQATGSFKERGARNAMLLLSKEKKECGVVAASAGNHGLALSYHGRALNIPVTVVMPETAPLTKISRCEALGANVVLSGRNFTEAFAKACELRDAQSLTYINGYDDPPILAGAGTVGMEILEQVDELDAVVIPVGGGGLIAGMALAIKSVKPEIQVIGVEPSRVASFSAALHNGAPICIDPRGSTFADGLAVLKVGPHAFALARKYVDKVITIPEKDIGLGVLRLIEEEKVVTEGGGATAVGAVVTGHLPELRGKRVAIVLSGGNIDITTLGRVIERGLAADRRLVHFSVVISDKPGGLAALMGAVADERASVKDIVHERAWLDDDVQTTEVQIVAETMGQEHVKRLHARLSAEMDKLESLILRWGSRELN</sequence>
<dbReference type="FunFam" id="3.40.50.1100:FF:000007">
    <property type="entry name" value="L-threonine dehydratase catabolic TdcB"/>
    <property type="match status" value="1"/>
</dbReference>
<proteinExistence type="inferred from homology"/>
<evidence type="ECO:0000313" key="17">
    <source>
        <dbReference type="EMBL" id="CAD9202701.1"/>
    </source>
</evidence>
<dbReference type="GO" id="GO:0009097">
    <property type="term" value="P:isoleucine biosynthetic process"/>
    <property type="evidence" value="ECO:0007669"/>
    <property type="project" value="TreeGrafter"/>
</dbReference>
<dbReference type="GO" id="GO:0030378">
    <property type="term" value="F:serine racemase activity"/>
    <property type="evidence" value="ECO:0007669"/>
    <property type="project" value="UniProtKB-EC"/>
</dbReference>
<dbReference type="Pfam" id="PF00291">
    <property type="entry name" value="PALP"/>
    <property type="match status" value="1"/>
</dbReference>
<name>A0A7S1SM73_9CHLO</name>
<keyword evidence="4" id="KW-0456">Lyase</keyword>
<evidence type="ECO:0000256" key="12">
    <source>
        <dbReference type="ARBA" id="ARBA00076108"/>
    </source>
</evidence>
<dbReference type="EMBL" id="HBGG01009776">
    <property type="protein sequence ID" value="CAD9202701.1"/>
    <property type="molecule type" value="Transcribed_RNA"/>
</dbReference>
<evidence type="ECO:0000259" key="16">
    <source>
        <dbReference type="Pfam" id="PF00291"/>
    </source>
</evidence>
<comment type="cofactor">
    <cofactor evidence="1">
        <name>pyridoxal 5'-phosphate</name>
        <dbReference type="ChEBI" id="CHEBI:597326"/>
    </cofactor>
</comment>
<dbReference type="Gene3D" id="3.40.50.1100">
    <property type="match status" value="2"/>
</dbReference>
<comment type="catalytic activity">
    <reaction evidence="6">
        <text>D-serine = pyruvate + NH4(+)</text>
        <dbReference type="Rhea" id="RHEA:13977"/>
        <dbReference type="ChEBI" id="CHEBI:15361"/>
        <dbReference type="ChEBI" id="CHEBI:28938"/>
        <dbReference type="ChEBI" id="CHEBI:35247"/>
        <dbReference type="EC" id="4.3.1.18"/>
    </reaction>
</comment>
<dbReference type="GO" id="GO:0008721">
    <property type="term" value="F:D-serine ammonia-lyase activity"/>
    <property type="evidence" value="ECO:0007669"/>
    <property type="project" value="UniProtKB-EC"/>
</dbReference>
<comment type="similarity">
    <text evidence="2">Belongs to the serine/threonine dehydratase family.</text>
</comment>